<dbReference type="SMART" id="SM00382">
    <property type="entry name" value="AAA"/>
    <property type="match status" value="1"/>
</dbReference>
<keyword evidence="4" id="KW-0238">DNA-binding</keyword>
<dbReference type="PANTHER" id="PTHR32071">
    <property type="entry name" value="TRANSCRIPTIONAL REGULATORY PROTEIN"/>
    <property type="match status" value="1"/>
</dbReference>
<evidence type="ECO:0000256" key="2">
    <source>
        <dbReference type="ARBA" id="ARBA00022840"/>
    </source>
</evidence>
<dbReference type="Proteomes" id="UP000830055">
    <property type="component" value="Chromosome"/>
</dbReference>
<dbReference type="InterPro" id="IPR002078">
    <property type="entry name" value="Sigma_54_int"/>
</dbReference>
<dbReference type="Gene3D" id="1.10.8.60">
    <property type="match status" value="1"/>
</dbReference>
<keyword evidence="2" id="KW-0067">ATP-binding</keyword>
<dbReference type="InterPro" id="IPR027417">
    <property type="entry name" value="P-loop_NTPase"/>
</dbReference>
<dbReference type="Gene3D" id="1.10.10.60">
    <property type="entry name" value="Homeodomain-like"/>
    <property type="match status" value="1"/>
</dbReference>
<dbReference type="PRINTS" id="PR01590">
    <property type="entry name" value="HTHFIS"/>
</dbReference>
<dbReference type="RefSeq" id="WP_284153683.1">
    <property type="nucleotide sequence ID" value="NZ_AP025516.1"/>
</dbReference>
<dbReference type="SUPFAM" id="SSF55781">
    <property type="entry name" value="GAF domain-like"/>
    <property type="match status" value="1"/>
</dbReference>
<keyword evidence="3" id="KW-0805">Transcription regulation</keyword>
<evidence type="ECO:0000313" key="7">
    <source>
        <dbReference type="EMBL" id="BDD86605.1"/>
    </source>
</evidence>
<dbReference type="EMBL" id="AP025516">
    <property type="protein sequence ID" value="BDD86605.1"/>
    <property type="molecule type" value="Genomic_DNA"/>
</dbReference>
<evidence type="ECO:0000256" key="1">
    <source>
        <dbReference type="ARBA" id="ARBA00022741"/>
    </source>
</evidence>
<sequence>MEKSSVPNTHEQLVTLRSRLAQVTNAWTFDDYRTFITFYSRIIPEFMGAERCSIFIMERGSNRICSIFGTGLEEQQIEPPLEGSIVGQVIKTGKSVLENNLSKHRGFHSSSDEQTGFVSRNLICSPIRSITGESVSGAIQLLNKKGGGIFSGDDLRKLDEIAHFLSISIESVMLNQEILTIASRFGKEMERLEQATIHGTKIIAESPAMIDVLNLVRIISKTPVNVLILGENGTGKELIARMIHALGDRSEKPFVPVNCACIPENLVESEFFGHEKGAFTGAEQARRGLFEEASGGTLFLDEIGEMPLIIQPKFLRVIQEGEGHRLGSNRMISYDLRLVSASNRDLAAEIKKERFREDLFFRLFSVEIVIPPLRERREDILPLAQHFLSLTNERFGKQVAGFSPEVIDLFERFSWPGNVRQLLKEVERLVALTDSGQVIQPDRCSRDLLHFFNSHKKRRRETDINDLALPAQIRRLEVGMIKEALLRANGNKTQAAALLDITRQGLLKKLKRYHL</sequence>
<keyword evidence="8" id="KW-1185">Reference proteome</keyword>
<keyword evidence="1" id="KW-0547">Nucleotide-binding</keyword>
<reference evidence="7 8" key="1">
    <citation type="submission" date="2022-01" db="EMBL/GenBank/DDBJ databases">
        <title>Desulfofustis limnae sp. nov., a novel mesophilic sulfate-reducing bacterium isolated from marsh soil.</title>
        <authorList>
            <person name="Watanabe M."/>
            <person name="Takahashi A."/>
            <person name="Kojima H."/>
            <person name="Fukui M."/>
        </authorList>
    </citation>
    <scope>NUCLEOTIDE SEQUENCE [LARGE SCALE GENOMIC DNA]</scope>
    <source>
        <strain evidence="7 8">PPLL</strain>
    </source>
</reference>
<evidence type="ECO:0000313" key="8">
    <source>
        <dbReference type="Proteomes" id="UP000830055"/>
    </source>
</evidence>
<dbReference type="Pfam" id="PF25601">
    <property type="entry name" value="AAA_lid_14"/>
    <property type="match status" value="1"/>
</dbReference>
<dbReference type="PROSITE" id="PS00676">
    <property type="entry name" value="SIGMA54_INTERACT_2"/>
    <property type="match status" value="1"/>
</dbReference>
<feature type="domain" description="Sigma-54 factor interaction" evidence="6">
    <location>
        <begin position="202"/>
        <end position="431"/>
    </location>
</feature>
<dbReference type="Pfam" id="PF00158">
    <property type="entry name" value="Sigma54_activat"/>
    <property type="match status" value="1"/>
</dbReference>
<dbReference type="SUPFAM" id="SSF52540">
    <property type="entry name" value="P-loop containing nucleoside triphosphate hydrolases"/>
    <property type="match status" value="1"/>
</dbReference>
<dbReference type="Gene3D" id="3.40.50.300">
    <property type="entry name" value="P-loop containing nucleotide triphosphate hydrolases"/>
    <property type="match status" value="1"/>
</dbReference>
<dbReference type="InterPro" id="IPR002197">
    <property type="entry name" value="HTH_Fis"/>
</dbReference>
<evidence type="ECO:0000256" key="5">
    <source>
        <dbReference type="ARBA" id="ARBA00023163"/>
    </source>
</evidence>
<dbReference type="SUPFAM" id="SSF46689">
    <property type="entry name" value="Homeodomain-like"/>
    <property type="match status" value="1"/>
</dbReference>
<name>A0ABM7W6T1_9BACT</name>
<dbReference type="Pfam" id="PF02954">
    <property type="entry name" value="HTH_8"/>
    <property type="match status" value="1"/>
</dbReference>
<evidence type="ECO:0000259" key="6">
    <source>
        <dbReference type="PROSITE" id="PS50045"/>
    </source>
</evidence>
<keyword evidence="5" id="KW-0804">Transcription</keyword>
<dbReference type="Pfam" id="PF01590">
    <property type="entry name" value="GAF"/>
    <property type="match status" value="1"/>
</dbReference>
<evidence type="ECO:0000256" key="4">
    <source>
        <dbReference type="ARBA" id="ARBA00023125"/>
    </source>
</evidence>
<protein>
    <recommendedName>
        <fullName evidence="6">Sigma-54 factor interaction domain-containing protein</fullName>
    </recommendedName>
</protein>
<dbReference type="CDD" id="cd00009">
    <property type="entry name" value="AAA"/>
    <property type="match status" value="1"/>
</dbReference>
<dbReference type="InterPro" id="IPR029016">
    <property type="entry name" value="GAF-like_dom_sf"/>
</dbReference>
<accession>A0ABM7W6T1</accession>
<proteinExistence type="predicted"/>
<dbReference type="PROSITE" id="PS50045">
    <property type="entry name" value="SIGMA54_INTERACT_4"/>
    <property type="match status" value="1"/>
</dbReference>
<dbReference type="InterPro" id="IPR003018">
    <property type="entry name" value="GAF"/>
</dbReference>
<dbReference type="InterPro" id="IPR003593">
    <property type="entry name" value="AAA+_ATPase"/>
</dbReference>
<dbReference type="InterPro" id="IPR025943">
    <property type="entry name" value="Sigma_54_int_dom_ATP-bd_2"/>
</dbReference>
<dbReference type="InterPro" id="IPR009057">
    <property type="entry name" value="Homeodomain-like_sf"/>
</dbReference>
<dbReference type="InterPro" id="IPR058031">
    <property type="entry name" value="AAA_lid_NorR"/>
</dbReference>
<gene>
    <name evidence="7" type="ORF">DPPLL_09700</name>
</gene>
<dbReference type="Gene3D" id="3.30.450.40">
    <property type="match status" value="1"/>
</dbReference>
<evidence type="ECO:0000256" key="3">
    <source>
        <dbReference type="ARBA" id="ARBA00023015"/>
    </source>
</evidence>
<organism evidence="7 8">
    <name type="scientific">Desulfofustis limnaeus</name>
    <dbReference type="NCBI Taxonomy" id="2740163"/>
    <lineage>
        <taxon>Bacteria</taxon>
        <taxon>Pseudomonadati</taxon>
        <taxon>Thermodesulfobacteriota</taxon>
        <taxon>Desulfobulbia</taxon>
        <taxon>Desulfobulbales</taxon>
        <taxon>Desulfocapsaceae</taxon>
        <taxon>Desulfofustis</taxon>
    </lineage>
</organism>
<dbReference type="SMART" id="SM00065">
    <property type="entry name" value="GAF"/>
    <property type="match status" value="1"/>
</dbReference>